<dbReference type="Gene3D" id="3.10.170.10">
    <property type="match status" value="1"/>
</dbReference>
<proteinExistence type="inferred from homology"/>
<reference evidence="12 13" key="1">
    <citation type="journal article" date="2019" name="Nat. Ecol. Evol.">
        <title>Megaphylogeny resolves global patterns of mushroom evolution.</title>
        <authorList>
            <person name="Varga T."/>
            <person name="Krizsan K."/>
            <person name="Foldi C."/>
            <person name="Dima B."/>
            <person name="Sanchez-Garcia M."/>
            <person name="Sanchez-Ramirez S."/>
            <person name="Szollosi G.J."/>
            <person name="Szarkandi J.G."/>
            <person name="Papp V."/>
            <person name="Albert L."/>
            <person name="Andreopoulos W."/>
            <person name="Angelini C."/>
            <person name="Antonin V."/>
            <person name="Barry K.W."/>
            <person name="Bougher N.L."/>
            <person name="Buchanan P."/>
            <person name="Buyck B."/>
            <person name="Bense V."/>
            <person name="Catcheside P."/>
            <person name="Chovatia M."/>
            <person name="Cooper J."/>
            <person name="Damon W."/>
            <person name="Desjardin D."/>
            <person name="Finy P."/>
            <person name="Geml J."/>
            <person name="Haridas S."/>
            <person name="Hughes K."/>
            <person name="Justo A."/>
            <person name="Karasinski D."/>
            <person name="Kautmanova I."/>
            <person name="Kiss B."/>
            <person name="Kocsube S."/>
            <person name="Kotiranta H."/>
            <person name="LaButti K.M."/>
            <person name="Lechner B.E."/>
            <person name="Liimatainen K."/>
            <person name="Lipzen A."/>
            <person name="Lukacs Z."/>
            <person name="Mihaltcheva S."/>
            <person name="Morgado L.N."/>
            <person name="Niskanen T."/>
            <person name="Noordeloos M.E."/>
            <person name="Ohm R.A."/>
            <person name="Ortiz-Santana B."/>
            <person name="Ovrebo C."/>
            <person name="Racz N."/>
            <person name="Riley R."/>
            <person name="Savchenko A."/>
            <person name="Shiryaev A."/>
            <person name="Soop K."/>
            <person name="Spirin V."/>
            <person name="Szebenyi C."/>
            <person name="Tomsovsky M."/>
            <person name="Tulloss R.E."/>
            <person name="Uehling J."/>
            <person name="Grigoriev I.V."/>
            <person name="Vagvolgyi C."/>
            <person name="Papp T."/>
            <person name="Martin F.M."/>
            <person name="Miettinen O."/>
            <person name="Hibbett D.S."/>
            <person name="Nagy L.G."/>
        </authorList>
    </citation>
    <scope>NUCLEOTIDE SEQUENCE [LARGE SCALE GENOMIC DNA]</scope>
    <source>
        <strain evidence="12 13">FP101781</strain>
    </source>
</reference>
<keyword evidence="9 11" id="KW-0482">Metalloprotease</keyword>
<evidence type="ECO:0000313" key="13">
    <source>
        <dbReference type="Proteomes" id="UP000298030"/>
    </source>
</evidence>
<dbReference type="InterPro" id="IPR027268">
    <property type="entry name" value="Peptidase_M4/M1_CTD_sf"/>
</dbReference>
<evidence type="ECO:0000256" key="1">
    <source>
        <dbReference type="ARBA" id="ARBA00001947"/>
    </source>
</evidence>
<evidence type="ECO:0000256" key="3">
    <source>
        <dbReference type="ARBA" id="ARBA00006006"/>
    </source>
</evidence>
<dbReference type="PANTHER" id="PTHR33478">
    <property type="entry name" value="EXTRACELLULAR METALLOPROTEINASE MEP"/>
    <property type="match status" value="1"/>
</dbReference>
<dbReference type="Proteomes" id="UP000298030">
    <property type="component" value="Unassembled WGS sequence"/>
</dbReference>
<dbReference type="Pfam" id="PF02128">
    <property type="entry name" value="Peptidase_M36"/>
    <property type="match status" value="2"/>
</dbReference>
<evidence type="ECO:0000256" key="8">
    <source>
        <dbReference type="ARBA" id="ARBA00022833"/>
    </source>
</evidence>
<keyword evidence="7 11" id="KW-0378">Hydrolase</keyword>
<evidence type="ECO:0000256" key="11">
    <source>
        <dbReference type="RuleBase" id="RU364017"/>
    </source>
</evidence>
<keyword evidence="4 11" id="KW-0964">Secreted</keyword>
<dbReference type="SUPFAM" id="SSF55486">
    <property type="entry name" value="Metalloproteases ('zincins'), catalytic domain"/>
    <property type="match status" value="2"/>
</dbReference>
<name>A0A4Y7SHK0_COPMI</name>
<dbReference type="OrthoDB" id="3227768at2759"/>
<dbReference type="PANTHER" id="PTHR33478:SF1">
    <property type="entry name" value="EXTRACELLULAR METALLOPROTEINASE MEP"/>
    <property type="match status" value="1"/>
</dbReference>
<comment type="subcellular location">
    <subcellularLocation>
        <location evidence="2 11">Secreted</location>
    </subcellularLocation>
</comment>
<gene>
    <name evidence="12" type="ORF">FA13DRAFT_1800068</name>
</gene>
<dbReference type="GO" id="GO:0008270">
    <property type="term" value="F:zinc ion binding"/>
    <property type="evidence" value="ECO:0007669"/>
    <property type="project" value="InterPro"/>
</dbReference>
<protein>
    <recommendedName>
        <fullName evidence="11">Extracellular metalloproteinase</fullName>
        <ecNumber evidence="11">3.4.24.-</ecNumber>
    </recommendedName>
    <alternativeName>
        <fullName evidence="11">Fungalysin</fullName>
    </alternativeName>
</protein>
<dbReference type="InterPro" id="IPR001842">
    <property type="entry name" value="Peptidase_M36"/>
</dbReference>
<evidence type="ECO:0000256" key="5">
    <source>
        <dbReference type="ARBA" id="ARBA00022670"/>
    </source>
</evidence>
<dbReference type="GO" id="GO:0005615">
    <property type="term" value="C:extracellular space"/>
    <property type="evidence" value="ECO:0007669"/>
    <property type="project" value="InterPro"/>
</dbReference>
<evidence type="ECO:0000313" key="12">
    <source>
        <dbReference type="EMBL" id="TEB21336.1"/>
    </source>
</evidence>
<evidence type="ECO:0000256" key="4">
    <source>
        <dbReference type="ARBA" id="ARBA00022525"/>
    </source>
</evidence>
<evidence type="ECO:0000256" key="2">
    <source>
        <dbReference type="ARBA" id="ARBA00004613"/>
    </source>
</evidence>
<feature type="non-terminal residue" evidence="12">
    <location>
        <position position="1"/>
    </location>
</feature>
<dbReference type="InterPro" id="IPR050371">
    <property type="entry name" value="Fungal_virulence_M36"/>
</dbReference>
<evidence type="ECO:0000256" key="7">
    <source>
        <dbReference type="ARBA" id="ARBA00022801"/>
    </source>
</evidence>
<dbReference type="EC" id="3.4.24.-" evidence="11"/>
<evidence type="ECO:0000256" key="9">
    <source>
        <dbReference type="ARBA" id="ARBA00023049"/>
    </source>
</evidence>
<accession>A0A4Y7SHK0</accession>
<keyword evidence="5 11" id="KW-0645">Protease</keyword>
<keyword evidence="8 11" id="KW-0862">Zinc</keyword>
<evidence type="ECO:0000256" key="10">
    <source>
        <dbReference type="ARBA" id="ARBA00023145"/>
    </source>
</evidence>
<dbReference type="GO" id="GO:0006508">
    <property type="term" value="P:proteolysis"/>
    <property type="evidence" value="ECO:0007669"/>
    <property type="project" value="UniProtKB-KW"/>
</dbReference>
<comment type="similarity">
    <text evidence="3 11">Belongs to the peptidase M36 family.</text>
</comment>
<evidence type="ECO:0000256" key="6">
    <source>
        <dbReference type="ARBA" id="ARBA00022723"/>
    </source>
</evidence>
<keyword evidence="13" id="KW-1185">Reference proteome</keyword>
<dbReference type="Gene3D" id="1.10.390.10">
    <property type="entry name" value="Neutral Protease Domain 2"/>
    <property type="match status" value="1"/>
</dbReference>
<comment type="cofactor">
    <cofactor evidence="1 11">
        <name>Zn(2+)</name>
        <dbReference type="ChEBI" id="CHEBI:29105"/>
    </cofactor>
</comment>
<dbReference type="GO" id="GO:0004222">
    <property type="term" value="F:metalloendopeptidase activity"/>
    <property type="evidence" value="ECO:0007669"/>
    <property type="project" value="InterPro"/>
</dbReference>
<keyword evidence="10 11" id="KW-0865">Zymogen</keyword>
<sequence>IEAELNGKYNGHLRRSSTSLAHGTAALTHVIQIQKRMRTPELLSITDFSAEAAVRNPNAVSIDLPCADLRLPIRNRVLPSEAGPSEGLELLANPHDTAPLPGWHYPHWHDDDTAGNNVIAYKAINKLHDIAYRYGFTEAAFNFQDDNFGKGGSGNDRVLMSVQDSLGPMTLALPPLLIGNLPHVHLDLDHPQPRRLAQQRHHRSRDDHGITKVDWWWNPVASRPPSPGVWVRAGPTLSLSGLSRSLRIQGLRPRSLVTNNVKGIRAIPLLHNATTNPLRYSKSGATPLCTALDHLGNVLHQVYAALVAHVQPTFTTGRDAWIQADANRYGGANRCLIWKAFASRGVGVNAANYVDNFDVPAGC</sequence>
<dbReference type="EMBL" id="QPFP01000115">
    <property type="protein sequence ID" value="TEB21336.1"/>
    <property type="molecule type" value="Genomic_DNA"/>
</dbReference>
<organism evidence="12 13">
    <name type="scientific">Coprinellus micaceus</name>
    <name type="common">Glistening ink-cap mushroom</name>
    <name type="synonym">Coprinus micaceus</name>
    <dbReference type="NCBI Taxonomy" id="71717"/>
    <lineage>
        <taxon>Eukaryota</taxon>
        <taxon>Fungi</taxon>
        <taxon>Dikarya</taxon>
        <taxon>Basidiomycota</taxon>
        <taxon>Agaricomycotina</taxon>
        <taxon>Agaricomycetes</taxon>
        <taxon>Agaricomycetidae</taxon>
        <taxon>Agaricales</taxon>
        <taxon>Agaricineae</taxon>
        <taxon>Psathyrellaceae</taxon>
        <taxon>Coprinellus</taxon>
    </lineage>
</organism>
<dbReference type="AlphaFoldDB" id="A0A4Y7SHK0"/>
<keyword evidence="6 11" id="KW-0479">Metal-binding</keyword>
<comment type="caution">
    <text evidence="12">The sequence shown here is derived from an EMBL/GenBank/DDBJ whole genome shotgun (WGS) entry which is preliminary data.</text>
</comment>